<evidence type="ECO:0000313" key="2">
    <source>
        <dbReference type="EMBL" id="GIE24958.1"/>
    </source>
</evidence>
<dbReference type="Proteomes" id="UP000603200">
    <property type="component" value="Unassembled WGS sequence"/>
</dbReference>
<reference evidence="2 3" key="1">
    <citation type="submission" date="2021-01" db="EMBL/GenBank/DDBJ databases">
        <title>Whole genome shotgun sequence of Actinoplanes humidus NBRC 14915.</title>
        <authorList>
            <person name="Komaki H."/>
            <person name="Tamura T."/>
        </authorList>
    </citation>
    <scope>NUCLEOTIDE SEQUENCE [LARGE SCALE GENOMIC DNA]</scope>
    <source>
        <strain evidence="2 3">NBRC 14915</strain>
    </source>
</reference>
<gene>
    <name evidence="2" type="ORF">Ahu01nite_080600</name>
</gene>
<comment type="caution">
    <text evidence="2">The sequence shown here is derived from an EMBL/GenBank/DDBJ whole genome shotgun (WGS) entry which is preliminary data.</text>
</comment>
<keyword evidence="3" id="KW-1185">Reference proteome</keyword>
<evidence type="ECO:0000256" key="1">
    <source>
        <dbReference type="SAM" id="MobiDB-lite"/>
    </source>
</evidence>
<feature type="compositionally biased region" description="Basic and acidic residues" evidence="1">
    <location>
        <begin position="51"/>
        <end position="63"/>
    </location>
</feature>
<dbReference type="EMBL" id="BOMN01000113">
    <property type="protein sequence ID" value="GIE24958.1"/>
    <property type="molecule type" value="Genomic_DNA"/>
</dbReference>
<feature type="region of interest" description="Disordered" evidence="1">
    <location>
        <begin position="40"/>
        <end position="63"/>
    </location>
</feature>
<accession>A0ABQ4A288</accession>
<protein>
    <submittedName>
        <fullName evidence="2">Uncharacterized protein</fullName>
    </submittedName>
</protein>
<dbReference type="RefSeq" id="WP_203841929.1">
    <property type="nucleotide sequence ID" value="NZ_BAAATV010000001.1"/>
</dbReference>
<organism evidence="2 3">
    <name type="scientific">Winogradskya humida</name>
    <dbReference type="NCBI Taxonomy" id="113566"/>
    <lineage>
        <taxon>Bacteria</taxon>
        <taxon>Bacillati</taxon>
        <taxon>Actinomycetota</taxon>
        <taxon>Actinomycetes</taxon>
        <taxon>Micromonosporales</taxon>
        <taxon>Micromonosporaceae</taxon>
        <taxon>Winogradskya</taxon>
    </lineage>
</organism>
<proteinExistence type="predicted"/>
<sequence length="63" mass="6912">MVSIKLETANPVRSFKGRGTKRRIQAVIATLLVNDYNAEPSEYSSSASCDDPPRRAGRADRGM</sequence>
<evidence type="ECO:0000313" key="3">
    <source>
        <dbReference type="Proteomes" id="UP000603200"/>
    </source>
</evidence>
<name>A0ABQ4A288_9ACTN</name>